<dbReference type="Pfam" id="PF13521">
    <property type="entry name" value="AAA_28"/>
    <property type="match status" value="1"/>
</dbReference>
<dbReference type="Proteomes" id="UP000229782">
    <property type="component" value="Unassembled WGS sequence"/>
</dbReference>
<accession>A0A2H0N352</accession>
<organism evidence="2 3">
    <name type="scientific">Candidatus Magasanikbacteria bacterium CG11_big_fil_rev_8_21_14_0_20_43_7</name>
    <dbReference type="NCBI Taxonomy" id="1974654"/>
    <lineage>
        <taxon>Bacteria</taxon>
        <taxon>Candidatus Magasanikiibacteriota</taxon>
    </lineage>
</organism>
<evidence type="ECO:0000259" key="1">
    <source>
        <dbReference type="Pfam" id="PF13521"/>
    </source>
</evidence>
<reference evidence="2 3" key="1">
    <citation type="submission" date="2017-09" db="EMBL/GenBank/DDBJ databases">
        <title>Depth-based differentiation of microbial function through sediment-hosted aquifers and enrichment of novel symbionts in the deep terrestrial subsurface.</title>
        <authorList>
            <person name="Probst A.J."/>
            <person name="Ladd B."/>
            <person name="Jarett J.K."/>
            <person name="Geller-Mcgrath D.E."/>
            <person name="Sieber C.M."/>
            <person name="Emerson J.B."/>
            <person name="Anantharaman K."/>
            <person name="Thomas B.C."/>
            <person name="Malmstrom R."/>
            <person name="Stieglmeier M."/>
            <person name="Klingl A."/>
            <person name="Woyke T."/>
            <person name="Ryan C.M."/>
            <person name="Banfield J.F."/>
        </authorList>
    </citation>
    <scope>NUCLEOTIDE SEQUENCE [LARGE SCALE GENOMIC DNA]</scope>
    <source>
        <strain evidence="2">CG11_big_fil_rev_8_21_14_0_20_43_7</strain>
    </source>
</reference>
<protein>
    <recommendedName>
        <fullName evidence="1">NadR/Ttd14 AAA domain-containing protein</fullName>
    </recommendedName>
</protein>
<dbReference type="InterPro" id="IPR038727">
    <property type="entry name" value="NadR/Ttd14_AAA_dom"/>
</dbReference>
<sequence length="182" mass="21177">MNIAIVGTHSTGKTTLVHALTSMLAYKRYSPILLREYARECPYPINERTSLQAQQWIQDEQEKNEQHYITRESWVVSDRCMLDNLAYMQCVAGGRDITHAITKAVEGVMRYDLVFKTQMLDLPATDDRVRSVDSAFRKKIDEYITALFINNRIPFLLLPPTTNYDTHVGFICSHIERVERYR</sequence>
<dbReference type="AlphaFoldDB" id="A0A2H0N352"/>
<dbReference type="Gene3D" id="3.40.50.300">
    <property type="entry name" value="P-loop containing nucleotide triphosphate hydrolases"/>
    <property type="match status" value="1"/>
</dbReference>
<evidence type="ECO:0000313" key="3">
    <source>
        <dbReference type="Proteomes" id="UP000229782"/>
    </source>
</evidence>
<gene>
    <name evidence="2" type="ORF">COV60_01010</name>
</gene>
<name>A0A2H0N352_9BACT</name>
<proteinExistence type="predicted"/>
<dbReference type="EMBL" id="PCWM01000019">
    <property type="protein sequence ID" value="PIR03323.1"/>
    <property type="molecule type" value="Genomic_DNA"/>
</dbReference>
<evidence type="ECO:0000313" key="2">
    <source>
        <dbReference type="EMBL" id="PIR03323.1"/>
    </source>
</evidence>
<comment type="caution">
    <text evidence="2">The sequence shown here is derived from an EMBL/GenBank/DDBJ whole genome shotgun (WGS) entry which is preliminary data.</text>
</comment>
<dbReference type="SUPFAM" id="SSF52540">
    <property type="entry name" value="P-loop containing nucleoside triphosphate hydrolases"/>
    <property type="match status" value="1"/>
</dbReference>
<feature type="domain" description="NadR/Ttd14 AAA" evidence="1">
    <location>
        <begin position="3"/>
        <end position="161"/>
    </location>
</feature>
<dbReference type="InterPro" id="IPR027417">
    <property type="entry name" value="P-loop_NTPase"/>
</dbReference>